<keyword evidence="1" id="KW-0732">Signal</keyword>
<feature type="chain" id="PRO_5046025515" evidence="1">
    <location>
        <begin position="23"/>
        <end position="140"/>
    </location>
</feature>
<organism evidence="2 3">
    <name type="scientific">Clavelina lepadiformis</name>
    <name type="common">Light-bulb sea squirt</name>
    <name type="synonym">Ascidia lepadiformis</name>
    <dbReference type="NCBI Taxonomy" id="159417"/>
    <lineage>
        <taxon>Eukaryota</taxon>
        <taxon>Metazoa</taxon>
        <taxon>Chordata</taxon>
        <taxon>Tunicata</taxon>
        <taxon>Ascidiacea</taxon>
        <taxon>Aplousobranchia</taxon>
        <taxon>Clavelinidae</taxon>
        <taxon>Clavelina</taxon>
    </lineage>
</organism>
<name>A0ABP0GJZ7_CLALP</name>
<reference evidence="2 3" key="1">
    <citation type="submission" date="2024-02" db="EMBL/GenBank/DDBJ databases">
        <authorList>
            <person name="Daric V."/>
            <person name="Darras S."/>
        </authorList>
    </citation>
    <scope>NUCLEOTIDE SEQUENCE [LARGE SCALE GENOMIC DNA]</scope>
</reference>
<evidence type="ECO:0000313" key="3">
    <source>
        <dbReference type="Proteomes" id="UP001642483"/>
    </source>
</evidence>
<keyword evidence="3" id="KW-1185">Reference proteome</keyword>
<protein>
    <submittedName>
        <fullName evidence="2">Uncharacterized protein</fullName>
    </submittedName>
</protein>
<feature type="signal peptide" evidence="1">
    <location>
        <begin position="1"/>
        <end position="22"/>
    </location>
</feature>
<dbReference type="Proteomes" id="UP001642483">
    <property type="component" value="Unassembled WGS sequence"/>
</dbReference>
<evidence type="ECO:0000313" key="2">
    <source>
        <dbReference type="EMBL" id="CAK8690959.1"/>
    </source>
</evidence>
<dbReference type="InterPro" id="IPR045860">
    <property type="entry name" value="Snake_toxin-like_sf"/>
</dbReference>
<proteinExistence type="predicted"/>
<dbReference type="CDD" id="cd23539">
    <property type="entry name" value="TFP_LU_ECD_CinHb4_like"/>
    <property type="match status" value="1"/>
</dbReference>
<gene>
    <name evidence="2" type="ORF">CVLEPA_LOCUS23502</name>
</gene>
<comment type="caution">
    <text evidence="2">The sequence shown here is derived from an EMBL/GenBank/DDBJ whole genome shotgun (WGS) entry which is preliminary data.</text>
</comment>
<dbReference type="EMBL" id="CAWYQH010000119">
    <property type="protein sequence ID" value="CAK8690959.1"/>
    <property type="molecule type" value="Genomic_DNA"/>
</dbReference>
<sequence length="140" mass="15457">MASNRICFTICFFLVYLALPSAELLICQECENVRTNEECLDQKKPTVCSEDQTACATEVRCGGWGKKKMIKKMCQQKEACQTDYIQDSGEGWVFKPKPGIQCSGKPPSSFCRCCCTKNLCNQDAEDCGGKPKGGKPCDSL</sequence>
<evidence type="ECO:0000256" key="1">
    <source>
        <dbReference type="SAM" id="SignalP"/>
    </source>
</evidence>
<dbReference type="SUPFAM" id="SSF57302">
    <property type="entry name" value="Snake toxin-like"/>
    <property type="match status" value="1"/>
</dbReference>
<accession>A0ABP0GJZ7</accession>